<dbReference type="Pfam" id="PF00004">
    <property type="entry name" value="AAA"/>
    <property type="match status" value="1"/>
</dbReference>
<dbReference type="PANTHER" id="PTHR23070">
    <property type="entry name" value="BCS1 AAA-TYPE ATPASE"/>
    <property type="match status" value="1"/>
</dbReference>
<name>A0ABN9RMB0_9DINO</name>
<evidence type="ECO:0000259" key="2">
    <source>
        <dbReference type="Pfam" id="PF00004"/>
    </source>
</evidence>
<dbReference type="SUPFAM" id="SSF52540">
    <property type="entry name" value="P-loop containing nucleoside triphosphate hydrolases"/>
    <property type="match status" value="1"/>
</dbReference>
<dbReference type="Proteomes" id="UP001189429">
    <property type="component" value="Unassembled WGS sequence"/>
</dbReference>
<sequence length="405" mass="45165">MEWEDPIRCHINRNNILQKAIRLYMAERYGLDSLELETNLVPARKIKMETKKDVYGERSTFSGSYNQLRAFEVQWMPKKGMWLLVDKERQIWFMQTTNEQQVGQNPDTAAIQVKTVFSIKSYGSNASNNVNDWIDEAFTFFKEQKKSEQDTSRFFYVALSPEAGDKSQAGAAKILFKQYLLSDGKTFNSLFFPEKEALLRLIDQFQRKEGKFAIRGFPDKLGLLLDGPPGTGKTSLIKALAHYTNRHVVSVNLAKIKTNQELMDLLFDLVFPVQGGDLPVKMKFEDIIFVMEDVDAASKVVYARGKKGTKRKAKNKSKAAGVQVAAKGGSKDPPPTPSKAAPPAMPTLLRMISGNDKGESEEPQKGDGKEAEEGGEENGEEGEGEDGDEEGEEDGEAAAEKVKGE</sequence>
<keyword evidence="4" id="KW-1185">Reference proteome</keyword>
<gene>
    <name evidence="3" type="ORF">PCOR1329_LOCUS21034</name>
</gene>
<dbReference type="Gene3D" id="3.40.50.300">
    <property type="entry name" value="P-loop containing nucleotide triphosphate hydrolases"/>
    <property type="match status" value="1"/>
</dbReference>
<feature type="compositionally biased region" description="Basic and acidic residues" evidence="1">
    <location>
        <begin position="356"/>
        <end position="372"/>
    </location>
</feature>
<feature type="non-terminal residue" evidence="3">
    <location>
        <position position="405"/>
    </location>
</feature>
<proteinExistence type="predicted"/>
<evidence type="ECO:0000313" key="3">
    <source>
        <dbReference type="EMBL" id="CAK0818914.1"/>
    </source>
</evidence>
<feature type="compositionally biased region" description="Low complexity" evidence="1">
    <location>
        <begin position="318"/>
        <end position="328"/>
    </location>
</feature>
<reference evidence="3" key="1">
    <citation type="submission" date="2023-10" db="EMBL/GenBank/DDBJ databases">
        <authorList>
            <person name="Chen Y."/>
            <person name="Shah S."/>
            <person name="Dougan E. K."/>
            <person name="Thang M."/>
            <person name="Chan C."/>
        </authorList>
    </citation>
    <scope>NUCLEOTIDE SEQUENCE [LARGE SCALE GENOMIC DNA]</scope>
</reference>
<evidence type="ECO:0000313" key="4">
    <source>
        <dbReference type="Proteomes" id="UP001189429"/>
    </source>
</evidence>
<accession>A0ABN9RMB0</accession>
<dbReference type="EMBL" id="CAUYUJ010006873">
    <property type="protein sequence ID" value="CAK0818914.1"/>
    <property type="molecule type" value="Genomic_DNA"/>
</dbReference>
<feature type="compositionally biased region" description="Basic residues" evidence="1">
    <location>
        <begin position="305"/>
        <end position="317"/>
    </location>
</feature>
<feature type="compositionally biased region" description="Acidic residues" evidence="1">
    <location>
        <begin position="373"/>
        <end position="397"/>
    </location>
</feature>
<comment type="caution">
    <text evidence="3">The sequence shown here is derived from an EMBL/GenBank/DDBJ whole genome shotgun (WGS) entry which is preliminary data.</text>
</comment>
<feature type="region of interest" description="Disordered" evidence="1">
    <location>
        <begin position="305"/>
        <end position="405"/>
    </location>
</feature>
<dbReference type="InterPro" id="IPR003959">
    <property type="entry name" value="ATPase_AAA_core"/>
</dbReference>
<dbReference type="InterPro" id="IPR027417">
    <property type="entry name" value="P-loop_NTPase"/>
</dbReference>
<protein>
    <recommendedName>
        <fullName evidence="2">ATPase AAA-type core domain-containing protein</fullName>
    </recommendedName>
</protein>
<dbReference type="InterPro" id="IPR050747">
    <property type="entry name" value="Mitochondrial_chaperone_BCS1"/>
</dbReference>
<feature type="domain" description="ATPase AAA-type core" evidence="2">
    <location>
        <begin position="223"/>
        <end position="301"/>
    </location>
</feature>
<evidence type="ECO:0000256" key="1">
    <source>
        <dbReference type="SAM" id="MobiDB-lite"/>
    </source>
</evidence>
<organism evidence="3 4">
    <name type="scientific">Prorocentrum cordatum</name>
    <dbReference type="NCBI Taxonomy" id="2364126"/>
    <lineage>
        <taxon>Eukaryota</taxon>
        <taxon>Sar</taxon>
        <taxon>Alveolata</taxon>
        <taxon>Dinophyceae</taxon>
        <taxon>Prorocentrales</taxon>
        <taxon>Prorocentraceae</taxon>
        <taxon>Prorocentrum</taxon>
    </lineage>
</organism>